<feature type="domain" description="Apple" evidence="5">
    <location>
        <begin position="401"/>
        <end position="475"/>
    </location>
</feature>
<dbReference type="SUPFAM" id="SSF56436">
    <property type="entry name" value="C-type lectin-like"/>
    <property type="match status" value="1"/>
</dbReference>
<evidence type="ECO:0000256" key="1">
    <source>
        <dbReference type="ARBA" id="ARBA00022737"/>
    </source>
</evidence>
<dbReference type="SUPFAM" id="SSF57414">
    <property type="entry name" value="Hairpin loop containing domain-like"/>
    <property type="match status" value="3"/>
</dbReference>
<accession>A0A553NSJ4</accession>
<gene>
    <name evidence="6" type="ORF">TCAL_14261</name>
</gene>
<dbReference type="AlphaFoldDB" id="A0A553NSJ4"/>
<reference evidence="6 7" key="1">
    <citation type="journal article" date="2018" name="Nat. Ecol. Evol.">
        <title>Genomic signatures of mitonuclear coevolution across populations of Tigriopus californicus.</title>
        <authorList>
            <person name="Barreto F.S."/>
            <person name="Watson E.T."/>
            <person name="Lima T.G."/>
            <person name="Willett C.S."/>
            <person name="Edmands S."/>
            <person name="Li W."/>
            <person name="Burton R.S."/>
        </authorList>
    </citation>
    <scope>NUCLEOTIDE SEQUENCE [LARGE SCALE GENOMIC DNA]</scope>
    <source>
        <strain evidence="6 7">San Diego</strain>
    </source>
</reference>
<dbReference type="GO" id="GO:0006508">
    <property type="term" value="P:proteolysis"/>
    <property type="evidence" value="ECO:0007669"/>
    <property type="project" value="InterPro"/>
</dbReference>
<dbReference type="Proteomes" id="UP000318571">
    <property type="component" value="Chromosome 1"/>
</dbReference>
<dbReference type="Pfam" id="PF14295">
    <property type="entry name" value="PAN_4"/>
    <property type="match status" value="2"/>
</dbReference>
<dbReference type="PROSITE" id="PS50948">
    <property type="entry name" value="PAN"/>
    <property type="match status" value="3"/>
</dbReference>
<evidence type="ECO:0000313" key="6">
    <source>
        <dbReference type="EMBL" id="TRY68397.1"/>
    </source>
</evidence>
<protein>
    <recommendedName>
        <fullName evidence="8">Apple domain-containing protein</fullName>
    </recommendedName>
</protein>
<feature type="domain" description="Apple" evidence="5">
    <location>
        <begin position="710"/>
        <end position="786"/>
    </location>
</feature>
<dbReference type="EMBL" id="VCGU01000010">
    <property type="protein sequence ID" value="TRY68397.1"/>
    <property type="molecule type" value="Genomic_DNA"/>
</dbReference>
<evidence type="ECO:0008006" key="8">
    <source>
        <dbReference type="Google" id="ProtNLM"/>
    </source>
</evidence>
<evidence type="ECO:0000259" key="5">
    <source>
        <dbReference type="PROSITE" id="PS50948"/>
    </source>
</evidence>
<dbReference type="CDD" id="cd00037">
    <property type="entry name" value="CLECT"/>
    <property type="match status" value="1"/>
</dbReference>
<dbReference type="InterPro" id="IPR016186">
    <property type="entry name" value="C-type_lectin-like/link_sf"/>
</dbReference>
<dbReference type="Gene3D" id="3.50.4.10">
    <property type="entry name" value="Hepatocyte Growth Factor"/>
    <property type="match status" value="5"/>
</dbReference>
<dbReference type="SMART" id="SM00223">
    <property type="entry name" value="APPLE"/>
    <property type="match status" value="5"/>
</dbReference>
<dbReference type="Pfam" id="PF00024">
    <property type="entry name" value="PAN_1"/>
    <property type="match status" value="3"/>
</dbReference>
<evidence type="ECO:0000256" key="2">
    <source>
        <dbReference type="ARBA" id="ARBA00023157"/>
    </source>
</evidence>
<sequence length="1000" mass="113480">MRVEVIFPLLAVIPVTLGIDLCILFNTCRDKRPGRNFFQQSNPVDRSGETGALIIDTDWIESEAIKNDQLYHFASNAGPMDWFQASRYCESKGGFLAEPITTEEHQFLRGQARQYPNVIWWIGLREAQNCRCQPPSRTSNPFIAKLDQSSLLDPNGGYVKSRCVDGFNLICSGVSWKWASSGTNVGATQWNPSTNEPNSNLEHCVTLWARENYNWADWSCKVSTEGGQTFKPVCQKDKLDHLDYAEDDYEDDYDYDYSDDNKDKEPRDIDEEEEDDYYYEDDDGGKDGDYGPSANLESNEAECVEQNIRYRFRPDDQFETFSGVSSFENCQLQCAGNPACQFWTWKGNRRAKQCILSRGVRNENNFKVGKEGFVSGRMNQVCKDSLPTREKGQTGRNVDFCVEYGALYRNGNQLRVIRNVPSVEDCRMNCETINGCQFYSWNGNAKNQQCWLFSDTTFETRFRRGAISGSLLGECQGKSLDELQACECTNLIDEDPEDPKDPEDYDYDYRDLVGEGLIDVRLNVQRSARMSRKCRGRKAVQRCSVGQAERPIEREINHCVDYEVLYRGGTQIKATNGLVSAEACKAQCKSNARCRFFSWNGQAKNQRCFLLANADFEFKSRRGAVSGSVEGECRQALFSDMQECTCVNLQDDNQKPQEQEFEDYDYKDLVGEGLIDVRLNNPSACPRKNARRCTLGSNGGGPKPRDIDYCVEYNALYRKGSPLRPVKNANTLDECRQMCQSAPNCNFYSWNAQGKNKKCFLFPEMDFDVVRRSGATSGNILGECSVLNFPAMSKCDCVDAPVNKEETDGQVDEDDDDEEDTYYYEDRDLVGEGLIDVRVNLGGGECQNKIRRCSKGTEEPQEQKEVCVDYNTQYQGGQVLERFNRIANQDVCRAKCIQTPGCQYWQYKGSIRSQACLVMSSDPNRMKYQSGFVSGSLIGECRNLALSQLRDCECYDHENDRLPLGPTTRTLSDSDCAPNIGLRCYSKNADIIVSRVFFGN</sequence>
<dbReference type="CDD" id="cd01100">
    <property type="entry name" value="APPLE_Factor_XI_like"/>
    <property type="match status" value="2"/>
</dbReference>
<dbReference type="InterPro" id="IPR003609">
    <property type="entry name" value="Pan_app"/>
</dbReference>
<dbReference type="Pfam" id="PF00059">
    <property type="entry name" value="Lectin_C"/>
    <property type="match status" value="1"/>
</dbReference>
<dbReference type="GO" id="GO:0005576">
    <property type="term" value="C:extracellular region"/>
    <property type="evidence" value="ECO:0007669"/>
    <property type="project" value="InterPro"/>
</dbReference>
<dbReference type="PROSITE" id="PS50041">
    <property type="entry name" value="C_TYPE_LECTIN_2"/>
    <property type="match status" value="1"/>
</dbReference>
<keyword evidence="7" id="KW-1185">Reference proteome</keyword>
<evidence type="ECO:0000313" key="7">
    <source>
        <dbReference type="Proteomes" id="UP000318571"/>
    </source>
</evidence>
<dbReference type="SMART" id="SM00034">
    <property type="entry name" value="CLECT"/>
    <property type="match status" value="1"/>
</dbReference>
<feature type="domain" description="Apple" evidence="5">
    <location>
        <begin position="559"/>
        <end position="633"/>
    </location>
</feature>
<dbReference type="InterPro" id="IPR000177">
    <property type="entry name" value="Apple"/>
</dbReference>
<dbReference type="Gene3D" id="3.10.100.10">
    <property type="entry name" value="Mannose-Binding Protein A, subunit A"/>
    <property type="match status" value="1"/>
</dbReference>
<comment type="caution">
    <text evidence="6">The sequence shown here is derived from an EMBL/GenBank/DDBJ whole genome shotgun (WGS) entry which is preliminary data.</text>
</comment>
<dbReference type="InterPro" id="IPR001304">
    <property type="entry name" value="C-type_lectin-like"/>
</dbReference>
<feature type="domain" description="C-type lectin" evidence="4">
    <location>
        <begin position="66"/>
        <end position="220"/>
    </location>
</feature>
<name>A0A553NSJ4_TIGCA</name>
<feature type="region of interest" description="Disordered" evidence="3">
    <location>
        <begin position="250"/>
        <end position="295"/>
    </location>
</feature>
<proteinExistence type="predicted"/>
<feature type="compositionally biased region" description="Acidic residues" evidence="3">
    <location>
        <begin position="268"/>
        <end position="284"/>
    </location>
</feature>
<keyword evidence="2" id="KW-1015">Disulfide bond</keyword>
<dbReference type="InterPro" id="IPR016187">
    <property type="entry name" value="CTDL_fold"/>
</dbReference>
<evidence type="ECO:0000259" key="4">
    <source>
        <dbReference type="PROSITE" id="PS50041"/>
    </source>
</evidence>
<keyword evidence="1" id="KW-0677">Repeat</keyword>
<evidence type="ECO:0000256" key="3">
    <source>
        <dbReference type="SAM" id="MobiDB-lite"/>
    </source>
</evidence>
<organism evidence="6 7">
    <name type="scientific">Tigriopus californicus</name>
    <name type="common">Marine copepod</name>
    <dbReference type="NCBI Taxonomy" id="6832"/>
    <lineage>
        <taxon>Eukaryota</taxon>
        <taxon>Metazoa</taxon>
        <taxon>Ecdysozoa</taxon>
        <taxon>Arthropoda</taxon>
        <taxon>Crustacea</taxon>
        <taxon>Multicrustacea</taxon>
        <taxon>Hexanauplia</taxon>
        <taxon>Copepoda</taxon>
        <taxon>Harpacticoida</taxon>
        <taxon>Harpacticidae</taxon>
        <taxon>Tigriopus</taxon>
    </lineage>
</organism>